<accession>A0ABU3Y394</accession>
<reference evidence="1 2" key="1">
    <citation type="submission" date="2023-10" db="EMBL/GenBank/DDBJ databases">
        <title>Sphingomonas sp. HF-S4 16S ribosomal RNA gene Genome sequencing and assembly.</title>
        <authorList>
            <person name="Lee H."/>
        </authorList>
    </citation>
    <scope>NUCLEOTIDE SEQUENCE [LARGE SCALE GENOMIC DNA]</scope>
    <source>
        <strain evidence="1 2">HF-S4</strain>
    </source>
</reference>
<proteinExistence type="predicted"/>
<name>A0ABU3Y394_9SPHN</name>
<gene>
    <name evidence="1" type="ORF">RZN05_02705</name>
</gene>
<organism evidence="1 2">
    <name type="scientific">Sphingomonas agrestis</name>
    <dbReference type="NCBI Taxonomy" id="3080540"/>
    <lineage>
        <taxon>Bacteria</taxon>
        <taxon>Pseudomonadati</taxon>
        <taxon>Pseudomonadota</taxon>
        <taxon>Alphaproteobacteria</taxon>
        <taxon>Sphingomonadales</taxon>
        <taxon>Sphingomonadaceae</taxon>
        <taxon>Sphingomonas</taxon>
    </lineage>
</organism>
<sequence length="139" mass="15757">MIVLQAGAILEAALTQIIYRAQNYNLEGVPNIVEADRKKIEESRIDKFAIAIDVLRKYAVLDGLAGDVYGELHRLRQYRNKIHIQEDVKVAGAPRDEDAIFIADLTVWALDLIRRVLLHLSEALARPQHNYVGMMRLPA</sequence>
<protein>
    <recommendedName>
        <fullName evidence="3">Abortive infection protein-like C-terminal domain-containing protein</fullName>
    </recommendedName>
</protein>
<dbReference type="Proteomes" id="UP001273531">
    <property type="component" value="Unassembled WGS sequence"/>
</dbReference>
<keyword evidence="2" id="KW-1185">Reference proteome</keyword>
<evidence type="ECO:0000313" key="1">
    <source>
        <dbReference type="EMBL" id="MDV3455880.1"/>
    </source>
</evidence>
<dbReference type="EMBL" id="JAWJEJ010000001">
    <property type="protein sequence ID" value="MDV3455880.1"/>
    <property type="molecule type" value="Genomic_DNA"/>
</dbReference>
<evidence type="ECO:0000313" key="2">
    <source>
        <dbReference type="Proteomes" id="UP001273531"/>
    </source>
</evidence>
<dbReference type="RefSeq" id="WP_317225086.1">
    <property type="nucleotide sequence ID" value="NZ_JAWJEJ010000001.1"/>
</dbReference>
<comment type="caution">
    <text evidence="1">The sequence shown here is derived from an EMBL/GenBank/DDBJ whole genome shotgun (WGS) entry which is preliminary data.</text>
</comment>
<evidence type="ECO:0008006" key="3">
    <source>
        <dbReference type="Google" id="ProtNLM"/>
    </source>
</evidence>